<evidence type="ECO:0000256" key="2">
    <source>
        <dbReference type="ARBA" id="ARBA00004514"/>
    </source>
</evidence>
<keyword evidence="4" id="KW-0963">Cytoplasm</keyword>
<dbReference type="InterPro" id="IPR044536">
    <property type="entry name" value="PEX7"/>
</dbReference>
<evidence type="ECO:0000256" key="4">
    <source>
        <dbReference type="ARBA" id="ARBA00022490"/>
    </source>
</evidence>
<dbReference type="SUPFAM" id="SSF50978">
    <property type="entry name" value="WD40 repeat-like"/>
    <property type="match status" value="1"/>
</dbReference>
<keyword evidence="12" id="KW-0675">Receptor</keyword>
<dbReference type="PANTHER" id="PTHR46027">
    <property type="entry name" value="PEROXISOMAL TARGETING SIGNAL 2 RECEPTOR"/>
    <property type="match status" value="1"/>
</dbReference>
<dbReference type="Proteomes" id="UP000326759">
    <property type="component" value="Unassembled WGS sequence"/>
</dbReference>
<evidence type="ECO:0000256" key="6">
    <source>
        <dbReference type="ARBA" id="ARBA00022737"/>
    </source>
</evidence>
<dbReference type="Gene3D" id="2.130.10.10">
    <property type="entry name" value="YVTN repeat-like/Quinoprotein amine dehydrogenase"/>
    <property type="match status" value="1"/>
</dbReference>
<dbReference type="GO" id="GO:0005782">
    <property type="term" value="C:peroxisomal matrix"/>
    <property type="evidence" value="ECO:0007669"/>
    <property type="project" value="UniProtKB-SubCell"/>
</dbReference>
<keyword evidence="8" id="KW-0576">Peroxisome</keyword>
<name>A0A5N5TCT1_9CRUS</name>
<proteinExistence type="inferred from homology"/>
<evidence type="ECO:0000256" key="7">
    <source>
        <dbReference type="ARBA" id="ARBA00022927"/>
    </source>
</evidence>
<dbReference type="PROSITE" id="PS50294">
    <property type="entry name" value="WD_REPEATS_REGION"/>
    <property type="match status" value="1"/>
</dbReference>
<evidence type="ECO:0000256" key="10">
    <source>
        <dbReference type="ARBA" id="ARBA00032565"/>
    </source>
</evidence>
<dbReference type="InterPro" id="IPR015943">
    <property type="entry name" value="WD40/YVTN_repeat-like_dom_sf"/>
</dbReference>
<evidence type="ECO:0000256" key="8">
    <source>
        <dbReference type="ARBA" id="ARBA00023140"/>
    </source>
</evidence>
<dbReference type="GO" id="GO:0005829">
    <property type="term" value="C:cytosol"/>
    <property type="evidence" value="ECO:0007669"/>
    <property type="project" value="UniProtKB-SubCell"/>
</dbReference>
<accession>A0A5N5TCT1</accession>
<dbReference type="InterPro" id="IPR019775">
    <property type="entry name" value="WD40_repeat_CS"/>
</dbReference>
<keyword evidence="13" id="KW-1185">Reference proteome</keyword>
<protein>
    <recommendedName>
        <fullName evidence="10">Peroxin-7</fullName>
    </recommendedName>
</protein>
<dbReference type="InterPro" id="IPR036322">
    <property type="entry name" value="WD40_repeat_dom_sf"/>
</dbReference>
<comment type="caution">
    <text evidence="12">The sequence shown here is derived from an EMBL/GenBank/DDBJ whole genome shotgun (WGS) entry which is preliminary data.</text>
</comment>
<keyword evidence="5 11" id="KW-0853">WD repeat</keyword>
<dbReference type="Pfam" id="PF00400">
    <property type="entry name" value="WD40"/>
    <property type="match status" value="1"/>
</dbReference>
<dbReference type="PANTHER" id="PTHR46027:SF1">
    <property type="entry name" value="PEROXISOMAL TARGETING SIGNAL 2 RECEPTOR"/>
    <property type="match status" value="1"/>
</dbReference>
<dbReference type="SMART" id="SM00320">
    <property type="entry name" value="WD40"/>
    <property type="match status" value="5"/>
</dbReference>
<dbReference type="AlphaFoldDB" id="A0A5N5TCT1"/>
<evidence type="ECO:0000256" key="9">
    <source>
        <dbReference type="ARBA" id="ARBA00024017"/>
    </source>
</evidence>
<dbReference type="EMBL" id="SEYY01003921">
    <property type="protein sequence ID" value="KAB7504037.1"/>
    <property type="molecule type" value="Genomic_DNA"/>
</dbReference>
<evidence type="ECO:0000256" key="1">
    <source>
        <dbReference type="ARBA" id="ARBA00004253"/>
    </source>
</evidence>
<evidence type="ECO:0000256" key="3">
    <source>
        <dbReference type="ARBA" id="ARBA00022448"/>
    </source>
</evidence>
<keyword evidence="6" id="KW-0677">Repeat</keyword>
<dbReference type="PROSITE" id="PS00678">
    <property type="entry name" value="WD_REPEATS_1"/>
    <property type="match status" value="1"/>
</dbReference>
<dbReference type="GO" id="GO:0005053">
    <property type="term" value="F:peroxisome matrix targeting signal-2 binding"/>
    <property type="evidence" value="ECO:0007669"/>
    <property type="project" value="InterPro"/>
</dbReference>
<dbReference type="GO" id="GO:0016558">
    <property type="term" value="P:protein import into peroxisome matrix"/>
    <property type="evidence" value="ECO:0007669"/>
    <property type="project" value="InterPro"/>
</dbReference>
<sequence length="346" mass="38870">MNTTNSLNHSRRIITEGYHGYNLKFSPQYNFIALAGAENFGIKGKGSVFIYDLFKPNPLVQRYLYSDAIFDVSWSKVDPSLILTGSGDGCVQLLLPCCRIHEKEISSIEFFAFDQEYFTSSSWDSKVILNSFSSQTPICVMESGSLSMVYEAKWSPVRERCLASVEANGNAFVWSPFNSDRPNIVLPNVGAEILSCDWSHSDPNYLATACTGAIVHSWDLRFPNKPLLELMGHENAIRKIRFNPFLTDEVATVSYDFTTRLWNIASGLEISCVKSHTEFVYGVEFSLCTPGMMADCSWDQTLQVYEIGPHKYLQQNSRPLPIASKPFPFSSQNTFASKPLPPIPNK</sequence>
<evidence type="ECO:0000256" key="5">
    <source>
        <dbReference type="ARBA" id="ARBA00022574"/>
    </source>
</evidence>
<comment type="subcellular location">
    <subcellularLocation>
        <location evidence="2">Cytoplasm</location>
        <location evidence="2">Cytosol</location>
    </subcellularLocation>
    <subcellularLocation>
        <location evidence="1">Peroxisome matrix</location>
    </subcellularLocation>
</comment>
<dbReference type="OrthoDB" id="273771at2759"/>
<comment type="similarity">
    <text evidence="9">Belongs to the WD repeat peroxin-7 family.</text>
</comment>
<feature type="repeat" description="WD" evidence="11">
    <location>
        <begin position="230"/>
        <end position="272"/>
    </location>
</feature>
<evidence type="ECO:0000313" key="12">
    <source>
        <dbReference type="EMBL" id="KAB7504037.1"/>
    </source>
</evidence>
<reference evidence="12 13" key="1">
    <citation type="journal article" date="2019" name="PLoS Biol.">
        <title>Sex chromosomes control vertical transmission of feminizing Wolbachia symbionts in an isopod.</title>
        <authorList>
            <person name="Becking T."/>
            <person name="Chebbi M.A."/>
            <person name="Giraud I."/>
            <person name="Moumen B."/>
            <person name="Laverre T."/>
            <person name="Caubet Y."/>
            <person name="Peccoud J."/>
            <person name="Gilbert C."/>
            <person name="Cordaux R."/>
        </authorList>
    </citation>
    <scope>NUCLEOTIDE SEQUENCE [LARGE SCALE GENOMIC DNA]</scope>
    <source>
        <strain evidence="12">ANa2</strain>
        <tissue evidence="12">Whole body excluding digestive tract and cuticle</tissue>
    </source>
</reference>
<keyword evidence="3" id="KW-0813">Transport</keyword>
<keyword evidence="7" id="KW-0653">Protein transport</keyword>
<dbReference type="InterPro" id="IPR001680">
    <property type="entry name" value="WD40_rpt"/>
</dbReference>
<organism evidence="12 13">
    <name type="scientific">Armadillidium nasatum</name>
    <dbReference type="NCBI Taxonomy" id="96803"/>
    <lineage>
        <taxon>Eukaryota</taxon>
        <taxon>Metazoa</taxon>
        <taxon>Ecdysozoa</taxon>
        <taxon>Arthropoda</taxon>
        <taxon>Crustacea</taxon>
        <taxon>Multicrustacea</taxon>
        <taxon>Malacostraca</taxon>
        <taxon>Eumalacostraca</taxon>
        <taxon>Peracarida</taxon>
        <taxon>Isopoda</taxon>
        <taxon>Oniscidea</taxon>
        <taxon>Crinocheta</taxon>
        <taxon>Armadillidiidae</taxon>
        <taxon>Armadillidium</taxon>
    </lineage>
</organism>
<evidence type="ECO:0000313" key="13">
    <source>
        <dbReference type="Proteomes" id="UP000326759"/>
    </source>
</evidence>
<dbReference type="PROSITE" id="PS50082">
    <property type="entry name" value="WD_REPEATS_2"/>
    <property type="match status" value="1"/>
</dbReference>
<evidence type="ECO:0000256" key="11">
    <source>
        <dbReference type="PROSITE-ProRule" id="PRU00221"/>
    </source>
</evidence>
<gene>
    <name evidence="12" type="primary">PEX7</name>
    <name evidence="12" type="ORF">Anas_03384</name>
</gene>